<organism evidence="3 4">
    <name type="scientific">Paramecium pentaurelia</name>
    <dbReference type="NCBI Taxonomy" id="43138"/>
    <lineage>
        <taxon>Eukaryota</taxon>
        <taxon>Sar</taxon>
        <taxon>Alveolata</taxon>
        <taxon>Ciliophora</taxon>
        <taxon>Intramacronucleata</taxon>
        <taxon>Oligohymenophorea</taxon>
        <taxon>Peniculida</taxon>
        <taxon>Parameciidae</taxon>
        <taxon>Paramecium</taxon>
    </lineage>
</organism>
<feature type="transmembrane region" description="Helical" evidence="1">
    <location>
        <begin position="2523"/>
        <end position="2541"/>
    </location>
</feature>
<keyword evidence="4" id="KW-1185">Reference proteome</keyword>
<keyword evidence="1" id="KW-0472">Membrane</keyword>
<feature type="transmembrane region" description="Helical" evidence="1">
    <location>
        <begin position="2632"/>
        <end position="2658"/>
    </location>
</feature>
<reference evidence="3" key="1">
    <citation type="submission" date="2021-01" db="EMBL/GenBank/DDBJ databases">
        <authorList>
            <consortium name="Genoscope - CEA"/>
            <person name="William W."/>
        </authorList>
    </citation>
    <scope>NUCLEOTIDE SEQUENCE</scope>
</reference>
<sequence>MIVIIYLICLNSTASFEIETLDPQYQIVHQMVKIEDDDFLQTKYFNYGIWSKYNPLSTIPQTGLVGLFDSNCYQLHHIIDKKTNELNFIYYDCLDYEAKTIKKTIKFVNNEDEQKIYEIEIDTFEYEDFWYFLEIISWPLQKRFEILIISQQKIIIHSIDQIKYPFKGIDLQLTFGSSLIVSKSRIETIQKDKKFSYYPGAIIIQKYKIQDELNIIDWFIYVKDIFKSYELCSCQLNQNVNIQDQNINYQQKGEFVSDNLNCDSFVLSGWFKIQGIINEDNQFIYPFIKLSANFEDSSLSSDNLSPFLIQYKISDIQNQIIVTTYSYTFPKVSIDFLDNPFLIVEPIDINHSMLLWHKIQVKLINNQIDIQIKFYDQQIVHEYKYQREVRQFQQLQLKLLYGNINQLKSNYLHILIRNFLFFNCDQTFSEKNCHPNCQECDGPTNEDCLSCSEESKRIYLPEHKVCVCPYNTIDDQICIGQEESNLEFIDEPFINTECKYGYFEIDNECYKCPSVIRKDLIICLECLQNPKSFSQSPFCENDLYISQLNQTETLKWSYPDQLLFDGNDFSVFGMMQEQIQVINNIDYLYFDFSIKQKILGLICQEYEYQCELNLYGCQTYYISITKVKCTSCFIGESLVEDKCIPDDVYYKSCHTPKYITSTHECKLCPKKHCIYCFEYQKDEYFFKSTLYKDFESFNTDQKINIGCAMCEEGFIFDFLIEECIKKQPQIETCLRSFINLEGIEICTLSSKTDFSVAPEIINCQKYYSNCQQCVLSPKSKLQCVLCNEGYFSSVITGNCQEDKHSTKVKDGIHVIQGDQYQNDGYIQLIQSFQMQFLPDQYYYSYTPRYFDQFIIKCKNEYQLTQSQFCQKYCSNECLNCQDNYDNFICIKCPLNYYKNHIRVETQGRCVNCSHLCQYCQDRDENDIQVLQPNFQLQESNSQFTMICLKPIDDPNVIINPYLQNVKYCFNEICYNHFSLSYQFKYCMLNRYNPEGYEKGVNFQYCNLVGVDQMTINYIIQIDKGIDCQFSVQLILRNSLKNKIFSLKKVNMNLFSVHDNILTSQEKIIITNYDQVEIKNIKLTLFDGFFFNNNNNQVNITLKNFKLIQSNFSDIIILPTQVYGNIIIQDVQILDSIFLNSSFFEFQNQQIQFTLTIKQLTFKNCILKNSTLFKITQIQALLIFENILIENCSLFNSSFFSFYTDLNTINSIRFFDVQINQCNFNLSFFLKSDTKFIIMVSNLFIDNNYLLNSVLIAFNDNIELINVKTSQNTLIGSSIISTLMIINQQSVLCKIEDFEDSSSSYQESNLIIFYSSLQINNFILNIKNIKVSENKLLDTLNIQNQLFKLHCKQFIIQNGIFLNLQNISVFYLFEINQIIFDSVILENYELEHKVPLSQFCTDQVQFRNQLLQIIGFSSVSLSNIKILNQFSINYSLMDISFSTQFIIEKQGQVKLMNVQCRGNILLKNKQAISLSLINIYSQYNLNIKLTNFQFTENIINQQIDETLDTQTNLLHVSSLDSLVEIHSLYFNQNALTNSTNPFITITATLIEISNLIFMNQNVLSQALWQQFYNFELEDQYNQQQINSIIQSTFKMLNQGIFIVASSFSCIDSVFKEIIASQSSIFQIKTQGQGIIKMNNIQIDSVYTNLKDSGSSGCISIDSTNSLLNFELKQIKFTKIFNRMAASLFTIIPSSKSNIIRLNNIEIINCLSLMNTIMFVQFSAQVMQQSLVSFKNVSIYSSEEYWIQLFSLIGPITLSELNNILSEENAMLSFENCKIEIINFYVEGIAISPIFKSQNAYKLKLLDFQLVSIQKLYSFDLIHITQTLITKSSISVEKLKIIKSNTYQKKSEGIPIFSDLNYIIGGCNLWRNTSIIQKIIFTDIISSIQSFNQKLNQMMYVKSISELNYLIFQGIEMINNNGSDFTNGIITFEMEQFKIFKIFNVICHQNSVKSNGCIYFQIQNFINQPIIIKDSYFFQNNGSLGGAVQIQNVRLRMTNCKIISNYASKSGGGLFLQLKDSDFQIESTIITNNQALDGGGIYFNQDGSILQSNFIKSFLLFNKAIQFGDNLIESPNHLTLLINNMEMHSKKLNINQIFNRHLVLKPYKIIEQGIPFLTQYFMIPSQQVIDQYQIYSPFKIQYFSYITNFGVMLKNSLNEQLPNILNTECILINKTIYEDSEDQVGEQKEQIILQFDIGKDYYDLGSLSFIFDPYNQERKLLQIEISCQSSYLQHSLKYIMLAKSLRCQLGEFYVNSGCQMCSSNQGFYSVVYDATKCSIFDKTKFKNITENNIDLIEGFWRPNYLSDQIEECFKNLNFCVGGWGQGNQICDLGHIGALCEECDIYNIRGDGKYFKNQQDSNCISCFGVNDSIIPFIAASIWSFISIIITLRSIEQSNQLFKCLKLQQRFSKIIFNLEQGHESFLIKMLLNYLWIFSVIFTFNIQFQLSLTFVDSASNTSYSMTNNLDCYLSENLSIKLIYSKIITMLVLMTFQFILIIMGFLIYNWYKKIGMSNFNLETISNSLLYLYVSNYGGLVKMYFSIVSKRDVSSQSYIQGDVSLLFGSKEHLIWIFSFVIPGIGVFSLIIPLSLFIVMHIKKDQHDNIKIRKHFCYLINEYNNQNYFWEVIKLIKKTIIILILTYFETYILLKASLLGLCLLFYQLLAFNKKPYILSNFNNMDLYSAQMCSISIFLAASKYVSEQENNQFSSIILQIFIVLLCIKLCYSFIKSILEVYVNKYSNLILNYLYIILEKISSDSIFTKKLKTHLQKSSQRNRRLKNLVNKLRQHLLKISKGQIQYQKKIINSQSNKTQFSGPDQKYFLNIDTE</sequence>
<dbReference type="InterPro" id="IPR006212">
    <property type="entry name" value="Furin_repeat"/>
</dbReference>
<accession>A0A8S1WVJ8</accession>
<dbReference type="OrthoDB" id="77931at2759"/>
<feature type="signal peptide" evidence="2">
    <location>
        <begin position="1"/>
        <end position="15"/>
    </location>
</feature>
<dbReference type="CDD" id="cd00064">
    <property type="entry name" value="FU"/>
    <property type="match status" value="1"/>
</dbReference>
<dbReference type="EMBL" id="CAJJDO010000101">
    <property type="protein sequence ID" value="CAD8192169.1"/>
    <property type="molecule type" value="Genomic_DNA"/>
</dbReference>
<feature type="transmembrane region" description="Helical" evidence="1">
    <location>
        <begin position="2370"/>
        <end position="2388"/>
    </location>
</feature>
<keyword evidence="1" id="KW-0812">Transmembrane</keyword>
<feature type="chain" id="PRO_5035879798" description="Transmembrane protein" evidence="2">
    <location>
        <begin position="16"/>
        <end position="2824"/>
    </location>
</feature>
<evidence type="ECO:0000256" key="1">
    <source>
        <dbReference type="SAM" id="Phobius"/>
    </source>
</evidence>
<comment type="caution">
    <text evidence="3">The sequence shown here is derived from an EMBL/GenBank/DDBJ whole genome shotgun (WGS) entry which is preliminary data.</text>
</comment>
<feature type="transmembrane region" description="Helical" evidence="1">
    <location>
        <begin position="2429"/>
        <end position="2450"/>
    </location>
</feature>
<evidence type="ECO:0000313" key="4">
    <source>
        <dbReference type="Proteomes" id="UP000689195"/>
    </source>
</evidence>
<gene>
    <name evidence="3" type="ORF">PPENT_87.1.T1010006</name>
</gene>
<keyword evidence="2" id="KW-0732">Signal</keyword>
<evidence type="ECO:0000313" key="3">
    <source>
        <dbReference type="EMBL" id="CAD8192169.1"/>
    </source>
</evidence>
<name>A0A8S1WVJ8_9CILI</name>
<protein>
    <recommendedName>
        <fullName evidence="5">Transmembrane protein</fullName>
    </recommendedName>
</protein>
<dbReference type="Proteomes" id="UP000689195">
    <property type="component" value="Unassembled WGS sequence"/>
</dbReference>
<proteinExistence type="predicted"/>
<feature type="transmembrane region" description="Helical" evidence="1">
    <location>
        <begin position="2566"/>
        <end position="2591"/>
    </location>
</feature>
<feature type="transmembrane region" description="Helical" evidence="1">
    <location>
        <begin position="2704"/>
        <end position="2725"/>
    </location>
</feature>
<evidence type="ECO:0008006" key="5">
    <source>
        <dbReference type="Google" id="ProtNLM"/>
    </source>
</evidence>
<evidence type="ECO:0000256" key="2">
    <source>
        <dbReference type="SAM" id="SignalP"/>
    </source>
</evidence>
<dbReference type="PANTHER" id="PTHR11319:SF35">
    <property type="entry name" value="OUTER MEMBRANE PROTEIN PMPC-RELATED"/>
    <property type="match status" value="1"/>
</dbReference>
<keyword evidence="1" id="KW-1133">Transmembrane helix</keyword>
<dbReference type="PANTHER" id="PTHR11319">
    <property type="entry name" value="G PROTEIN-COUPLED RECEPTOR-RELATED"/>
    <property type="match status" value="1"/>
</dbReference>
<feature type="transmembrane region" description="Helical" evidence="1">
    <location>
        <begin position="2477"/>
        <end position="2502"/>
    </location>
</feature>